<keyword evidence="5" id="KW-0378">Hydrolase</keyword>
<organism evidence="9">
    <name type="scientific">Tuwongella immobilis</name>
    <dbReference type="NCBI Taxonomy" id="692036"/>
    <lineage>
        <taxon>Bacteria</taxon>
        <taxon>Pseudomonadati</taxon>
        <taxon>Planctomycetota</taxon>
        <taxon>Planctomycetia</taxon>
        <taxon>Gemmatales</taxon>
        <taxon>Gemmataceae</taxon>
        <taxon>Tuwongella</taxon>
    </lineage>
</organism>
<dbReference type="GO" id="GO:0004065">
    <property type="term" value="F:arylsulfatase activity"/>
    <property type="evidence" value="ECO:0007669"/>
    <property type="project" value="TreeGrafter"/>
</dbReference>
<evidence type="ECO:0000313" key="10">
    <source>
        <dbReference type="Proteomes" id="UP000464378"/>
    </source>
</evidence>
<dbReference type="InterPro" id="IPR000917">
    <property type="entry name" value="Sulfatase_N"/>
</dbReference>
<dbReference type="Gene3D" id="3.40.720.10">
    <property type="entry name" value="Alkaline Phosphatase, subunit A"/>
    <property type="match status" value="1"/>
</dbReference>
<feature type="chain" id="PRO_5033535047" description="Sulfatase N-terminal domain-containing protein" evidence="7">
    <location>
        <begin position="21"/>
        <end position="438"/>
    </location>
</feature>
<dbReference type="Gene3D" id="3.30.1120.10">
    <property type="match status" value="1"/>
</dbReference>
<dbReference type="EMBL" id="LR593887">
    <property type="protein sequence ID" value="VTS08288.1"/>
    <property type="molecule type" value="Genomic_DNA"/>
</dbReference>
<dbReference type="Proteomes" id="UP000464378">
    <property type="component" value="Chromosome"/>
</dbReference>
<protein>
    <recommendedName>
        <fullName evidence="8">Sulfatase N-terminal domain-containing protein</fullName>
    </recommendedName>
</protein>
<reference evidence="9" key="1">
    <citation type="submission" date="2019-04" db="EMBL/GenBank/DDBJ databases">
        <authorList>
            <consortium name="Science for Life Laboratories"/>
        </authorList>
    </citation>
    <scope>NUCLEOTIDE SEQUENCE</scope>
    <source>
        <strain evidence="9">MBLW1</strain>
    </source>
</reference>
<dbReference type="InParanoid" id="A0A6C2YVE1"/>
<dbReference type="KEGG" id="tim:GMBLW1_37270"/>
<evidence type="ECO:0000256" key="5">
    <source>
        <dbReference type="ARBA" id="ARBA00022801"/>
    </source>
</evidence>
<accession>A0A6C2YVE1</accession>
<evidence type="ECO:0000256" key="4">
    <source>
        <dbReference type="ARBA" id="ARBA00022729"/>
    </source>
</evidence>
<keyword evidence="10" id="KW-1185">Reference proteome</keyword>
<feature type="signal peptide" evidence="7">
    <location>
        <begin position="1"/>
        <end position="20"/>
    </location>
</feature>
<evidence type="ECO:0000256" key="7">
    <source>
        <dbReference type="SAM" id="SignalP"/>
    </source>
</evidence>
<dbReference type="SUPFAM" id="SSF53649">
    <property type="entry name" value="Alkaline phosphatase-like"/>
    <property type="match status" value="1"/>
</dbReference>
<evidence type="ECO:0000256" key="2">
    <source>
        <dbReference type="ARBA" id="ARBA00008779"/>
    </source>
</evidence>
<dbReference type="InterPro" id="IPR017850">
    <property type="entry name" value="Alkaline_phosphatase_core_sf"/>
</dbReference>
<keyword evidence="3" id="KW-0479">Metal-binding</keyword>
<comment type="similarity">
    <text evidence="2">Belongs to the sulfatase family.</text>
</comment>
<dbReference type="PANTHER" id="PTHR42693">
    <property type="entry name" value="ARYLSULFATASE FAMILY MEMBER"/>
    <property type="match status" value="1"/>
</dbReference>
<evidence type="ECO:0000256" key="3">
    <source>
        <dbReference type="ARBA" id="ARBA00022723"/>
    </source>
</evidence>
<evidence type="ECO:0000256" key="6">
    <source>
        <dbReference type="ARBA" id="ARBA00022837"/>
    </source>
</evidence>
<dbReference type="AlphaFoldDB" id="A0A6C2YVE1"/>
<gene>
    <name evidence="9" type="ORF">GMBLW1_37270</name>
</gene>
<evidence type="ECO:0000259" key="8">
    <source>
        <dbReference type="Pfam" id="PF00884"/>
    </source>
</evidence>
<proteinExistence type="inferred from homology"/>
<dbReference type="RefSeq" id="WP_162660535.1">
    <property type="nucleotide sequence ID" value="NZ_LR593887.1"/>
</dbReference>
<dbReference type="PANTHER" id="PTHR42693:SF42">
    <property type="entry name" value="ARYLSULFATASE G"/>
    <property type="match status" value="1"/>
</dbReference>
<dbReference type="CDD" id="cd16027">
    <property type="entry name" value="SGSH"/>
    <property type="match status" value="1"/>
</dbReference>
<keyword evidence="4 7" id="KW-0732">Signal</keyword>
<name>A0A6C2YVE1_9BACT</name>
<dbReference type="InterPro" id="IPR050738">
    <property type="entry name" value="Sulfatase"/>
</dbReference>
<evidence type="ECO:0000256" key="1">
    <source>
        <dbReference type="ARBA" id="ARBA00001913"/>
    </source>
</evidence>
<keyword evidence="6" id="KW-0106">Calcium</keyword>
<dbReference type="GO" id="GO:0046872">
    <property type="term" value="F:metal ion binding"/>
    <property type="evidence" value="ECO:0007669"/>
    <property type="project" value="UniProtKB-KW"/>
</dbReference>
<feature type="domain" description="Sulfatase N-terminal" evidence="8">
    <location>
        <begin position="25"/>
        <end position="331"/>
    </location>
</feature>
<dbReference type="Pfam" id="PF00884">
    <property type="entry name" value="Sulfatase"/>
    <property type="match status" value="1"/>
</dbReference>
<comment type="cofactor">
    <cofactor evidence="1">
        <name>Ca(2+)</name>
        <dbReference type="ChEBI" id="CHEBI:29108"/>
    </cofactor>
</comment>
<sequence length="438" mass="48729">MRWLLCLSLLGGIGIAPAVAADSPPNIVLLIGDDQAWGDYGFTGHPHIQTPHLDRLASQSLVFQRGYVPTSLCRASLATMITGLFPHQHKITSNDPPLPPGKTGAAATQDDGYLAQRAEMIRIFEQSPTLSKLLEEKNYISHQSGKWWEGNACRCGGFTEGMTHGDPAKGGRHGDVGLTIGRTGLKPVNDFITKANQEKKPFFLWYAPMMPHTPHNPPERLLKKYRPLHPSIHVAKYWAMCEWFDETIGDLLAHLEREKLAENTIVIYLHDNGWIQDETSPAYAPRSKRSQYEGGIRTPIIIRWPGKVAPGQAPELASSVDLVPTVLTAVGLKPSSNMAGINLLDAQARAKRDAVFGEIFEHNAIDITKPAANLQYRWVIENNLKLIIPVKQRIPNGVVELYDLAADPKERSNLAAQQPKTVERLQKRLDNWWPGIDR</sequence>
<dbReference type="EMBL" id="LR586016">
    <property type="protein sequence ID" value="VIP05466.1"/>
    <property type="molecule type" value="Genomic_DNA"/>
</dbReference>
<evidence type="ECO:0000313" key="9">
    <source>
        <dbReference type="EMBL" id="VIP05466.1"/>
    </source>
</evidence>